<feature type="region of interest" description="Disordered" evidence="1">
    <location>
        <begin position="90"/>
        <end position="157"/>
    </location>
</feature>
<accession>A0A0F9GN50</accession>
<feature type="compositionally biased region" description="Basic and acidic residues" evidence="1">
    <location>
        <begin position="103"/>
        <end position="121"/>
    </location>
</feature>
<dbReference type="AlphaFoldDB" id="A0A0F9GN50"/>
<sequence>MAGSFSQGSTTRDTASRGAGGLGGSRDGAGSLSRSPELGGRRPGNARGAPLNANTRDHTAGFLKALKIGGPGGALAFGLAKMIQGFFEPNPDGTFGFTPPGTSKERLDRQISRSREREGDKQGNPLLDILLRGAPSSQGAKPQTQPAQQASPIPDDLLDLLGAPAAARARTKDDETMELIRQILGGG</sequence>
<dbReference type="EMBL" id="LAZR01019592">
    <property type="protein sequence ID" value="KKL91981.1"/>
    <property type="molecule type" value="Genomic_DNA"/>
</dbReference>
<evidence type="ECO:0000313" key="2">
    <source>
        <dbReference type="EMBL" id="KKL91981.1"/>
    </source>
</evidence>
<feature type="compositionally biased region" description="Polar residues" evidence="1">
    <location>
        <begin position="135"/>
        <end position="151"/>
    </location>
</feature>
<feature type="region of interest" description="Disordered" evidence="1">
    <location>
        <begin position="1"/>
        <end position="54"/>
    </location>
</feature>
<reference evidence="2" key="1">
    <citation type="journal article" date="2015" name="Nature">
        <title>Complex archaea that bridge the gap between prokaryotes and eukaryotes.</title>
        <authorList>
            <person name="Spang A."/>
            <person name="Saw J.H."/>
            <person name="Jorgensen S.L."/>
            <person name="Zaremba-Niedzwiedzka K."/>
            <person name="Martijn J."/>
            <person name="Lind A.E."/>
            <person name="van Eijk R."/>
            <person name="Schleper C."/>
            <person name="Guy L."/>
            <person name="Ettema T.J."/>
        </authorList>
    </citation>
    <scope>NUCLEOTIDE SEQUENCE</scope>
</reference>
<organism evidence="2">
    <name type="scientific">marine sediment metagenome</name>
    <dbReference type="NCBI Taxonomy" id="412755"/>
    <lineage>
        <taxon>unclassified sequences</taxon>
        <taxon>metagenomes</taxon>
        <taxon>ecological metagenomes</taxon>
    </lineage>
</organism>
<feature type="compositionally biased region" description="Gly residues" evidence="1">
    <location>
        <begin position="18"/>
        <end position="27"/>
    </location>
</feature>
<evidence type="ECO:0000256" key="1">
    <source>
        <dbReference type="SAM" id="MobiDB-lite"/>
    </source>
</evidence>
<protein>
    <submittedName>
        <fullName evidence="2">Uncharacterized protein</fullName>
    </submittedName>
</protein>
<comment type="caution">
    <text evidence="2">The sequence shown here is derived from an EMBL/GenBank/DDBJ whole genome shotgun (WGS) entry which is preliminary data.</text>
</comment>
<gene>
    <name evidence="2" type="ORF">LCGC14_1889270</name>
</gene>
<feature type="compositionally biased region" description="Polar residues" evidence="1">
    <location>
        <begin position="1"/>
        <end position="13"/>
    </location>
</feature>
<proteinExistence type="predicted"/>
<name>A0A0F9GN50_9ZZZZ</name>